<dbReference type="OrthoDB" id="63123at2"/>
<dbReference type="PANTHER" id="PTHR30126">
    <property type="entry name" value="HTH-TYPE TRANSCRIPTIONAL REGULATOR"/>
    <property type="match status" value="1"/>
</dbReference>
<accession>A0A0R2I023</accession>
<dbReference type="GO" id="GO:0003700">
    <property type="term" value="F:DNA-binding transcription factor activity"/>
    <property type="evidence" value="ECO:0007669"/>
    <property type="project" value="InterPro"/>
</dbReference>
<dbReference type="Gene3D" id="1.10.10.10">
    <property type="entry name" value="Winged helix-like DNA-binding domain superfamily/Winged helix DNA-binding domain"/>
    <property type="match status" value="1"/>
</dbReference>
<comment type="similarity">
    <text evidence="1">Belongs to the LysR transcriptional regulatory family.</text>
</comment>
<evidence type="ECO:0000256" key="3">
    <source>
        <dbReference type="ARBA" id="ARBA00023163"/>
    </source>
</evidence>
<dbReference type="InterPro" id="IPR000847">
    <property type="entry name" value="LysR_HTH_N"/>
</dbReference>
<dbReference type="STRING" id="396268.IV45_GL000926"/>
<dbReference type="GO" id="GO:0000976">
    <property type="term" value="F:transcription cis-regulatory region binding"/>
    <property type="evidence" value="ECO:0007669"/>
    <property type="project" value="TreeGrafter"/>
</dbReference>
<keyword evidence="3" id="KW-0804">Transcription</keyword>
<reference evidence="5 6" key="1">
    <citation type="journal article" date="2015" name="Genome Announc.">
        <title>Expanding the biotechnology potential of lactobacilli through comparative genomics of 213 strains and associated genera.</title>
        <authorList>
            <person name="Sun Z."/>
            <person name="Harris H.M."/>
            <person name="McCann A."/>
            <person name="Guo C."/>
            <person name="Argimon S."/>
            <person name="Zhang W."/>
            <person name="Yang X."/>
            <person name="Jeffery I.B."/>
            <person name="Cooney J.C."/>
            <person name="Kagawa T.F."/>
            <person name="Liu W."/>
            <person name="Song Y."/>
            <person name="Salvetti E."/>
            <person name="Wrobel A."/>
            <person name="Rasinkangas P."/>
            <person name="Parkhill J."/>
            <person name="Rea M.C."/>
            <person name="O'Sullivan O."/>
            <person name="Ritari J."/>
            <person name="Douillard F.P."/>
            <person name="Paul Ross R."/>
            <person name="Yang R."/>
            <person name="Briner A.E."/>
            <person name="Felis G.E."/>
            <person name="de Vos W.M."/>
            <person name="Barrangou R."/>
            <person name="Klaenhammer T.R."/>
            <person name="Caufield P.W."/>
            <person name="Cui Y."/>
            <person name="Zhang H."/>
            <person name="O'Toole P.W."/>
        </authorList>
    </citation>
    <scope>NUCLEOTIDE SEQUENCE [LARGE SCALE GENOMIC DNA]</scope>
    <source>
        <strain evidence="5 6">DSM 17896</strain>
    </source>
</reference>
<keyword evidence="6" id="KW-1185">Reference proteome</keyword>
<dbReference type="Proteomes" id="UP000050934">
    <property type="component" value="Unassembled WGS sequence"/>
</dbReference>
<name>A0A0R2I023_9LACO</name>
<dbReference type="PANTHER" id="PTHR30126:SF21">
    <property type="entry name" value="TRANSCRIPTIONAL REGULATOR-RELATED"/>
    <property type="match status" value="1"/>
</dbReference>
<dbReference type="EMBL" id="JQBW01000010">
    <property type="protein sequence ID" value="KRN58479.1"/>
    <property type="molecule type" value="Genomic_DNA"/>
</dbReference>
<dbReference type="SUPFAM" id="SSF46785">
    <property type="entry name" value="Winged helix' DNA-binding domain"/>
    <property type="match status" value="1"/>
</dbReference>
<dbReference type="PRINTS" id="PR00039">
    <property type="entry name" value="HTHLYSR"/>
</dbReference>
<evidence type="ECO:0000313" key="6">
    <source>
        <dbReference type="Proteomes" id="UP000050934"/>
    </source>
</evidence>
<dbReference type="InterPro" id="IPR036390">
    <property type="entry name" value="WH_DNA-bd_sf"/>
</dbReference>
<evidence type="ECO:0000313" key="5">
    <source>
        <dbReference type="EMBL" id="KRN58479.1"/>
    </source>
</evidence>
<evidence type="ECO:0000256" key="1">
    <source>
        <dbReference type="ARBA" id="ARBA00009437"/>
    </source>
</evidence>
<dbReference type="InterPro" id="IPR036388">
    <property type="entry name" value="WH-like_DNA-bd_sf"/>
</dbReference>
<comment type="caution">
    <text evidence="5">The sequence shown here is derived from an EMBL/GenBank/DDBJ whole genome shotgun (WGS) entry which is preliminary data.</text>
</comment>
<proteinExistence type="inferred from homology"/>
<gene>
    <name evidence="5" type="ORF">IV45_GL000926</name>
</gene>
<protein>
    <submittedName>
        <fullName evidence="5">LysR family transcriptional regulator</fullName>
    </submittedName>
</protein>
<evidence type="ECO:0000256" key="2">
    <source>
        <dbReference type="ARBA" id="ARBA00023015"/>
    </source>
</evidence>
<dbReference type="AlphaFoldDB" id="A0A0R2I023"/>
<dbReference type="PROSITE" id="PS50931">
    <property type="entry name" value="HTH_LYSR"/>
    <property type="match status" value="1"/>
</dbReference>
<organism evidence="5 6">
    <name type="scientific">Limosilactobacillus secaliphilus</name>
    <dbReference type="NCBI Taxonomy" id="396268"/>
    <lineage>
        <taxon>Bacteria</taxon>
        <taxon>Bacillati</taxon>
        <taxon>Bacillota</taxon>
        <taxon>Bacilli</taxon>
        <taxon>Lactobacillales</taxon>
        <taxon>Lactobacillaceae</taxon>
        <taxon>Limosilactobacillus</taxon>
    </lineage>
</organism>
<dbReference type="RefSeq" id="WP_057741921.1">
    <property type="nucleotide sequence ID" value="NZ_JQBW01000010.1"/>
</dbReference>
<sequence length="290" mass="32896">MNPEVIESFLQIVKYRQISLAADALYLSQATITNRLTKLERYLGVKLINRGKGHASVTLTDYGKKLVPIAEQYLKVVQTATNIRELGKHEQLNILTTSDISAFFLAPLMPQLSKSISNLQITVECLPKYTIIDRLKTNHGDWGLLTEVPFADGLSSNEAFRDSLQLVTSPTISLPKIINTDSLKRGDEIYCPYNDNYKKWHSICWDDHLLPFFQTTQIASVLPTLLYDNHWALVPKIFANQLDPKYRQHSILESAAHFSVQSVTLPDAPKSKLIEQVSSIIKFNLQKRVQ</sequence>
<dbReference type="PATRIC" id="fig|396268.3.peg.938"/>
<keyword evidence="2" id="KW-0805">Transcription regulation</keyword>
<evidence type="ECO:0000259" key="4">
    <source>
        <dbReference type="PROSITE" id="PS50931"/>
    </source>
</evidence>
<dbReference type="SUPFAM" id="SSF53850">
    <property type="entry name" value="Periplasmic binding protein-like II"/>
    <property type="match status" value="1"/>
</dbReference>
<feature type="domain" description="HTH lysR-type" evidence="4">
    <location>
        <begin position="1"/>
        <end position="58"/>
    </location>
</feature>
<dbReference type="Pfam" id="PF00126">
    <property type="entry name" value="HTH_1"/>
    <property type="match status" value="1"/>
</dbReference>